<sequence length="143" mass="15049">MQVRITIESTGKEEVLLDLYRWFREDQAILRQDHVSLGSALPSAGTMGAVEIINLVVGHGLTALNVALAYAAWRGARPTAPAVTVTFPGGSLTLHDASQETIQRVVEQLTAAASRTTTSGPETDPRPDGEGQDGGSGLPNGSR</sequence>
<feature type="compositionally biased region" description="Polar residues" evidence="1">
    <location>
        <begin position="111"/>
        <end position="121"/>
    </location>
</feature>
<organism evidence="2 3">
    <name type="scientific">Streptomyces violaceusniger</name>
    <dbReference type="NCBI Taxonomy" id="68280"/>
    <lineage>
        <taxon>Bacteria</taxon>
        <taxon>Bacillati</taxon>
        <taxon>Actinomycetota</taxon>
        <taxon>Actinomycetes</taxon>
        <taxon>Kitasatosporales</taxon>
        <taxon>Streptomycetaceae</taxon>
        <taxon>Streptomyces</taxon>
        <taxon>Streptomyces violaceusniger group</taxon>
    </lineage>
</organism>
<evidence type="ECO:0000313" key="2">
    <source>
        <dbReference type="EMBL" id="GDY53089.1"/>
    </source>
</evidence>
<dbReference type="RefSeq" id="WP_174890133.1">
    <property type="nucleotide sequence ID" value="NZ_BAAASO010000068.1"/>
</dbReference>
<dbReference type="Pfam" id="PF19953">
    <property type="entry name" value="EACC1"/>
    <property type="match status" value="1"/>
</dbReference>
<dbReference type="AlphaFoldDB" id="A0A4D4L4X3"/>
<proteinExistence type="predicted"/>
<name>A0A4D4L4X3_STRVO</name>
<accession>A0A4D4L4X3</accession>
<keyword evidence="3" id="KW-1185">Reference proteome</keyword>
<dbReference type="EMBL" id="BJHW01000001">
    <property type="protein sequence ID" value="GDY53089.1"/>
    <property type="molecule type" value="Genomic_DNA"/>
</dbReference>
<comment type="caution">
    <text evidence="2">The sequence shown here is derived from an EMBL/GenBank/DDBJ whole genome shotgun (WGS) entry which is preliminary data.</text>
</comment>
<dbReference type="Proteomes" id="UP000301309">
    <property type="component" value="Unassembled WGS sequence"/>
</dbReference>
<protein>
    <submittedName>
        <fullName evidence="2">Uncharacterized protein</fullName>
    </submittedName>
</protein>
<evidence type="ECO:0000313" key="3">
    <source>
        <dbReference type="Proteomes" id="UP000301309"/>
    </source>
</evidence>
<evidence type="ECO:0000256" key="1">
    <source>
        <dbReference type="SAM" id="MobiDB-lite"/>
    </source>
</evidence>
<dbReference type="InterPro" id="IPR045428">
    <property type="entry name" value="EACC1"/>
</dbReference>
<gene>
    <name evidence="2" type="ORF">SVIO_037120</name>
</gene>
<feature type="compositionally biased region" description="Gly residues" evidence="1">
    <location>
        <begin position="132"/>
        <end position="143"/>
    </location>
</feature>
<feature type="region of interest" description="Disordered" evidence="1">
    <location>
        <begin position="108"/>
        <end position="143"/>
    </location>
</feature>
<reference evidence="2 3" key="1">
    <citation type="journal article" date="2020" name="Int. J. Syst. Evol. Microbiol.">
        <title>Reclassification of Streptomyces castelarensis and Streptomyces sporoclivatus as later heterotypic synonyms of Streptomyces antimycoticus.</title>
        <authorList>
            <person name="Komaki H."/>
            <person name="Tamura T."/>
        </authorList>
    </citation>
    <scope>NUCLEOTIDE SEQUENCE [LARGE SCALE GENOMIC DNA]</scope>
    <source>
        <strain evidence="2 3">NBRC 13459</strain>
    </source>
</reference>